<evidence type="ECO:0000313" key="6">
    <source>
        <dbReference type="Proteomes" id="UP000611500"/>
    </source>
</evidence>
<organism evidence="5 6">
    <name type="scientific">Pseudodonghicola xiamenensis</name>
    <dbReference type="NCBI Taxonomy" id="337702"/>
    <lineage>
        <taxon>Bacteria</taxon>
        <taxon>Pseudomonadati</taxon>
        <taxon>Pseudomonadota</taxon>
        <taxon>Alphaproteobacteria</taxon>
        <taxon>Rhodobacterales</taxon>
        <taxon>Paracoccaceae</taxon>
        <taxon>Pseudodonghicola</taxon>
    </lineage>
</organism>
<protein>
    <submittedName>
        <fullName evidence="5">Acyl-CoA synthetase</fullName>
    </submittedName>
</protein>
<dbReference type="GO" id="GO:0016405">
    <property type="term" value="F:CoA-ligase activity"/>
    <property type="evidence" value="ECO:0007669"/>
    <property type="project" value="TreeGrafter"/>
</dbReference>
<dbReference type="Pfam" id="PF00501">
    <property type="entry name" value="AMP-binding"/>
    <property type="match status" value="1"/>
</dbReference>
<evidence type="ECO:0000256" key="1">
    <source>
        <dbReference type="ARBA" id="ARBA00006432"/>
    </source>
</evidence>
<dbReference type="EMBL" id="BNAP01000001">
    <property type="protein sequence ID" value="GHG80312.1"/>
    <property type="molecule type" value="Genomic_DNA"/>
</dbReference>
<sequence length="577" mass="62978">MTPPNDFALADTAPLTEAEYLARVRAAQAAIWPREVPTEPFYPHGEVGITDYLRAWAAVQPDKVLYNFYGGTLTYGEMDRLSDRFAARLAADGVKPGDRVAVLMGNCPQFAIAFFGILKAGAVHVPVNPMFREAELIYELNDADAEIILAADILVPLVMAVRDQVTLRKIYSTGMADWIPATPAFHCPASITSGEVTPEGTEDFIKALEACDAPVPQIATDLDAVAALNYTGGTTGMPKGCVHTQRHMIYTAATTCTMGAELTQDNVAICFHPLFWIAGEDMGLLFPVFSGCTCILLGRWDVVSFMSAVDRLKPDQASLLVDNAVEVLEHPEASRYDLGSIKTTRVSSFVKKLNHDYRTRWFERTGSIMAEAAWGMTETHTCDTFTTGFQHDDWDLDQQPVFVGMPCPGTEFKICDFDTGALMPLGAEGEICVRSPSLLSSYWNKPEATADLMRGGWLHTGDIGVLDDNGLLHFLGRRKEMLKVKGMSVFPAELEAMLGRHPAIIGSGVIGRPDADKGQVPVAFVTLAEGKEATAVEIEAWCADEMAIYKRPEVRIVATLPMTATGKVKKDELAKLL</sequence>
<reference evidence="5" key="2">
    <citation type="submission" date="2020-09" db="EMBL/GenBank/DDBJ databases">
        <authorList>
            <person name="Sun Q."/>
            <person name="Zhou Y."/>
        </authorList>
    </citation>
    <scope>NUCLEOTIDE SEQUENCE</scope>
    <source>
        <strain evidence="5">CGMCC 1.7081</strain>
    </source>
</reference>
<dbReference type="InterPro" id="IPR045851">
    <property type="entry name" value="AMP-bd_C_sf"/>
</dbReference>
<evidence type="ECO:0000256" key="2">
    <source>
        <dbReference type="ARBA" id="ARBA00022598"/>
    </source>
</evidence>
<dbReference type="NCBIfam" id="NF004822">
    <property type="entry name" value="PRK06178.1"/>
    <property type="match status" value="1"/>
</dbReference>
<dbReference type="InterPro" id="IPR042099">
    <property type="entry name" value="ANL_N_sf"/>
</dbReference>
<dbReference type="Gene3D" id="3.40.50.12780">
    <property type="entry name" value="N-terminal domain of ligase-like"/>
    <property type="match status" value="1"/>
</dbReference>
<dbReference type="SUPFAM" id="SSF56801">
    <property type="entry name" value="Acetyl-CoA synthetase-like"/>
    <property type="match status" value="1"/>
</dbReference>
<dbReference type="Proteomes" id="UP000611500">
    <property type="component" value="Unassembled WGS sequence"/>
</dbReference>
<dbReference type="PANTHER" id="PTHR24096">
    <property type="entry name" value="LONG-CHAIN-FATTY-ACID--COA LIGASE"/>
    <property type="match status" value="1"/>
</dbReference>
<dbReference type="Gene3D" id="3.30.300.30">
    <property type="match status" value="1"/>
</dbReference>
<feature type="domain" description="AMP-dependent synthetase/ligase" evidence="3">
    <location>
        <begin position="54"/>
        <end position="443"/>
    </location>
</feature>
<dbReference type="PROSITE" id="PS00455">
    <property type="entry name" value="AMP_BINDING"/>
    <property type="match status" value="1"/>
</dbReference>
<comment type="caution">
    <text evidence="5">The sequence shown here is derived from an EMBL/GenBank/DDBJ whole genome shotgun (WGS) entry which is preliminary data.</text>
</comment>
<reference evidence="5" key="1">
    <citation type="journal article" date="2014" name="Int. J. Syst. Evol. Microbiol.">
        <title>Complete genome sequence of Corynebacterium casei LMG S-19264T (=DSM 44701T), isolated from a smear-ripened cheese.</title>
        <authorList>
            <consortium name="US DOE Joint Genome Institute (JGI-PGF)"/>
            <person name="Walter F."/>
            <person name="Albersmeier A."/>
            <person name="Kalinowski J."/>
            <person name="Ruckert C."/>
        </authorList>
    </citation>
    <scope>NUCLEOTIDE SEQUENCE</scope>
    <source>
        <strain evidence="5">CGMCC 1.7081</strain>
    </source>
</reference>
<dbReference type="Pfam" id="PF13193">
    <property type="entry name" value="AMP-binding_C"/>
    <property type="match status" value="1"/>
</dbReference>
<comment type="similarity">
    <text evidence="1">Belongs to the ATP-dependent AMP-binding enzyme family.</text>
</comment>
<name>A0A8J3H529_9RHOB</name>
<dbReference type="AlphaFoldDB" id="A0A8J3H529"/>
<dbReference type="PANTHER" id="PTHR24096:SF149">
    <property type="entry name" value="AMP-BINDING DOMAIN-CONTAINING PROTEIN-RELATED"/>
    <property type="match status" value="1"/>
</dbReference>
<evidence type="ECO:0000313" key="5">
    <source>
        <dbReference type="EMBL" id="GHG80312.1"/>
    </source>
</evidence>
<dbReference type="InterPro" id="IPR025110">
    <property type="entry name" value="AMP-bd_C"/>
</dbReference>
<evidence type="ECO:0000259" key="4">
    <source>
        <dbReference type="Pfam" id="PF13193"/>
    </source>
</evidence>
<evidence type="ECO:0000259" key="3">
    <source>
        <dbReference type="Pfam" id="PF00501"/>
    </source>
</evidence>
<dbReference type="RefSeq" id="WP_051312093.1">
    <property type="nucleotide sequence ID" value="NZ_BNAP01000001.1"/>
</dbReference>
<dbReference type="InterPro" id="IPR020845">
    <property type="entry name" value="AMP-binding_CS"/>
</dbReference>
<accession>A0A8J3H529</accession>
<keyword evidence="6" id="KW-1185">Reference proteome</keyword>
<keyword evidence="2" id="KW-0436">Ligase</keyword>
<feature type="domain" description="AMP-binding enzyme C-terminal" evidence="4">
    <location>
        <begin position="493"/>
        <end position="567"/>
    </location>
</feature>
<dbReference type="InterPro" id="IPR000873">
    <property type="entry name" value="AMP-dep_synth/lig_dom"/>
</dbReference>
<proteinExistence type="inferred from homology"/>
<gene>
    <name evidence="5" type="ORF">GCM10010961_03350</name>
</gene>